<protein>
    <submittedName>
        <fullName evidence="3">Uncharacterized protein</fullName>
    </submittedName>
</protein>
<sequence>MAATSPNVVTTCSRQPRMWENHPRYGIVHQQDCDSCRVYKEHLSDAAFDNEASFQMAREDIRRQQDALFSKGVAEGRSLQNLSNEAELREVREEFAKLRAQLLLAHAEIESLKPCTGQLGGERLEKAHVGGWTAIGDWRDRESRSRVPLPHRPSSPGGSSWSENSFSTPVETLADTPPSSVFSTGEQSPCASATSLSNTAPTLPLPARGDPANFERETHASSYADIASTHASPVQPSWQSVSTSSIRTPKFIKQVDKLIRDANAAGNTEHVKKIKAMCAEAHLAKDKKTDLQKYLLVKWKTPEWVKGAQTPGAAVSAPLPLNPRSDDPPESWVAYYAVYPASLPAGVRRDAHGKPRLSDISASRVVARLRPEVVMGDSNSTATRNAFKETVVRLFSIRHSYEQYLSWAGAAVAAAITFKPFAGPPESITPENIAVHFARCGISIARAESELGPWARECDRIWKAKALAAEAGGA</sequence>
<evidence type="ECO:0000313" key="4">
    <source>
        <dbReference type="Proteomes" id="UP000076532"/>
    </source>
</evidence>
<accession>A0A166QQH6</accession>
<organism evidence="3 4">
    <name type="scientific">Athelia psychrophila</name>
    <dbReference type="NCBI Taxonomy" id="1759441"/>
    <lineage>
        <taxon>Eukaryota</taxon>
        <taxon>Fungi</taxon>
        <taxon>Dikarya</taxon>
        <taxon>Basidiomycota</taxon>
        <taxon>Agaricomycotina</taxon>
        <taxon>Agaricomycetes</taxon>
        <taxon>Agaricomycetidae</taxon>
        <taxon>Atheliales</taxon>
        <taxon>Atheliaceae</taxon>
        <taxon>Athelia</taxon>
    </lineage>
</organism>
<evidence type="ECO:0000256" key="2">
    <source>
        <dbReference type="SAM" id="MobiDB-lite"/>
    </source>
</evidence>
<feature type="compositionally biased region" description="Low complexity" evidence="2">
    <location>
        <begin position="152"/>
        <end position="167"/>
    </location>
</feature>
<name>A0A166QQH6_9AGAM</name>
<feature type="coiled-coil region" evidence="1">
    <location>
        <begin position="81"/>
        <end position="108"/>
    </location>
</feature>
<gene>
    <name evidence="3" type="ORF">FIBSPDRAFT_853621</name>
</gene>
<evidence type="ECO:0000256" key="1">
    <source>
        <dbReference type="SAM" id="Coils"/>
    </source>
</evidence>
<keyword evidence="1" id="KW-0175">Coiled coil</keyword>
<feature type="compositionally biased region" description="Polar residues" evidence="2">
    <location>
        <begin position="177"/>
        <end position="201"/>
    </location>
</feature>
<dbReference type="AlphaFoldDB" id="A0A166QQH6"/>
<proteinExistence type="predicted"/>
<reference evidence="3 4" key="1">
    <citation type="journal article" date="2016" name="Mol. Biol. Evol.">
        <title>Comparative Genomics of Early-Diverging Mushroom-Forming Fungi Provides Insights into the Origins of Lignocellulose Decay Capabilities.</title>
        <authorList>
            <person name="Nagy L.G."/>
            <person name="Riley R."/>
            <person name="Tritt A."/>
            <person name="Adam C."/>
            <person name="Daum C."/>
            <person name="Floudas D."/>
            <person name="Sun H."/>
            <person name="Yadav J.S."/>
            <person name="Pangilinan J."/>
            <person name="Larsson K.H."/>
            <person name="Matsuura K."/>
            <person name="Barry K."/>
            <person name="Labutti K."/>
            <person name="Kuo R."/>
            <person name="Ohm R.A."/>
            <person name="Bhattacharya S.S."/>
            <person name="Shirouzu T."/>
            <person name="Yoshinaga Y."/>
            <person name="Martin F.M."/>
            <person name="Grigoriev I.V."/>
            <person name="Hibbett D.S."/>
        </authorList>
    </citation>
    <scope>NUCLEOTIDE SEQUENCE [LARGE SCALE GENOMIC DNA]</scope>
    <source>
        <strain evidence="3 4">CBS 109695</strain>
    </source>
</reference>
<feature type="region of interest" description="Disordered" evidence="2">
    <location>
        <begin position="142"/>
        <end position="213"/>
    </location>
</feature>
<dbReference type="OrthoDB" id="2953420at2759"/>
<keyword evidence="4" id="KW-1185">Reference proteome</keyword>
<dbReference type="EMBL" id="KV417509">
    <property type="protein sequence ID" value="KZP27425.1"/>
    <property type="molecule type" value="Genomic_DNA"/>
</dbReference>
<evidence type="ECO:0000313" key="3">
    <source>
        <dbReference type="EMBL" id="KZP27425.1"/>
    </source>
</evidence>
<dbReference type="Proteomes" id="UP000076532">
    <property type="component" value="Unassembled WGS sequence"/>
</dbReference>